<dbReference type="InterPro" id="IPR003593">
    <property type="entry name" value="AAA+_ATPase"/>
</dbReference>
<evidence type="ECO:0000256" key="1">
    <source>
        <dbReference type="ARBA" id="ARBA00004651"/>
    </source>
</evidence>
<dbReference type="PROSITE" id="PS50901">
    <property type="entry name" value="FTSK"/>
    <property type="match status" value="3"/>
</dbReference>
<dbReference type="Proteomes" id="UP001205920">
    <property type="component" value="Unassembled WGS sequence"/>
</dbReference>
<dbReference type="GO" id="GO:0005524">
    <property type="term" value="F:ATP binding"/>
    <property type="evidence" value="ECO:0007669"/>
    <property type="project" value="UniProtKB-UniRule"/>
</dbReference>
<proteinExistence type="predicted"/>
<evidence type="ECO:0000256" key="7">
    <source>
        <dbReference type="ARBA" id="ARBA00022989"/>
    </source>
</evidence>
<evidence type="ECO:0000256" key="2">
    <source>
        <dbReference type="ARBA" id="ARBA00022475"/>
    </source>
</evidence>
<dbReference type="PANTHER" id="PTHR22683">
    <property type="entry name" value="SPORULATION PROTEIN RELATED"/>
    <property type="match status" value="1"/>
</dbReference>
<dbReference type="InterPro" id="IPR023836">
    <property type="entry name" value="EccCa-like_Actinobacteria"/>
</dbReference>
<evidence type="ECO:0000259" key="12">
    <source>
        <dbReference type="PROSITE" id="PS50901"/>
    </source>
</evidence>
<feature type="domain" description="FtsK" evidence="12">
    <location>
        <begin position="755"/>
        <end position="925"/>
    </location>
</feature>
<organism evidence="13 14">
    <name type="scientific">Corynebacterium lipophilum</name>
    <dbReference type="NCBI Taxonomy" id="2804918"/>
    <lineage>
        <taxon>Bacteria</taxon>
        <taxon>Bacillati</taxon>
        <taxon>Actinomycetota</taxon>
        <taxon>Actinomycetes</taxon>
        <taxon>Mycobacteriales</taxon>
        <taxon>Corynebacteriaceae</taxon>
        <taxon>Corynebacterium</taxon>
    </lineage>
</organism>
<evidence type="ECO:0000256" key="9">
    <source>
        <dbReference type="PROSITE-ProRule" id="PRU00289"/>
    </source>
</evidence>
<feature type="transmembrane region" description="Helical" evidence="11">
    <location>
        <begin position="48"/>
        <end position="67"/>
    </location>
</feature>
<comment type="subcellular location">
    <subcellularLocation>
        <location evidence="1">Cell membrane</location>
        <topology evidence="1">Multi-pass membrane protein</topology>
    </subcellularLocation>
</comment>
<protein>
    <submittedName>
        <fullName evidence="13">Type VII secretion protein EccCa</fullName>
    </submittedName>
</protein>
<feature type="binding site" evidence="9">
    <location>
        <begin position="435"/>
        <end position="442"/>
    </location>
    <ligand>
        <name>ATP</name>
        <dbReference type="ChEBI" id="CHEBI:30616"/>
    </ligand>
</feature>
<dbReference type="EMBL" id="JAEUWV010000002">
    <property type="protein sequence ID" value="MCO6393859.1"/>
    <property type="molecule type" value="Genomic_DNA"/>
</dbReference>
<keyword evidence="2" id="KW-1003">Cell membrane</keyword>
<feature type="domain" description="FtsK" evidence="12">
    <location>
        <begin position="1000"/>
        <end position="1181"/>
    </location>
</feature>
<comment type="caution">
    <text evidence="13">The sequence shown here is derived from an EMBL/GenBank/DDBJ whole genome shotgun (WGS) entry which is preliminary data.</text>
</comment>
<sequence length="1218" mass="131089">MLGLDHEPVVTPSTAHTLAPPPPLPTGQLRAEAVPQAHKDQPMPLLKVLLPVVMVVAIGAVMALMVMSGRTVSPMMLIFPVMMLFGMVTMFSPQERQGDIDETRRVYLRHLDALAHRARSNAEIQREHAEYLHPAPNALLTAVPAERVWEQYAASPYALQVRIGVGAVALHTPIEVDDPGSPEDLDPVCAVSLRRTVAAVNTIQEMPIVVALNAFPVITMVGPRAAEVARSIVAQLAFFHGPELVGIDATQAPSEFEWVKWLPHSATPEAAEFQVILLDATTHPSVISFSTSAASSENACVLVIHPDPDWLVDEDAFHLVCDDELHALTGMGLEFLGRPDRIGVAEAELIARQLAFYRRPEQLSAESASHGGKLLPMLGINDIAELNEHTMWTGREGTRQRLMVPIGSTAQGQALYLDLKESAQGGMGPHGLCIGATGSGKSELLRTLVVALAATHSPEELNLVLVDFKGGATFLGCESLPHTSAVITNLEDESILVERMYDAISGEMNRRQELLRKAGNYANITDYTAARLAGEDLAPLPALVIILDEFSELLSQHPHFADLFVAVGRLGRSLGVHLLLASQRLEEGKLRGLDSHLSYRIGLKTFSAAESRQVLGVPDAYELPSEPGAGFLSTGSGDLERFRAAYVSGPLERARGVTRREAAVEVRLFHGWEPPPVEDAKESVGVDTDATTTLLAAVVEKSREVADALGMRAHQVWLPPLPAQIELSQVYGGSETLPKLQAIIGVIDEPIKQRQVPLVLDLSVAGGHVALAGGPQTGKSMAVRTMVASLALRHSTDELCFYIIDAGSGDFSDVAELPHVAGVAQRTDEERVRRVVDELVEMLDDSQRRTKRHTVLIVDGWHTLLAPDAKTEDLREPLTRLAAEGPAVGIHLVATTQRWNAIRANVRDVIGTRIELHLTEPMDSVINRKVQAKLPALPGRGITEEGAFMLVAHTSAQDVAHVRAATQGQHRVPRLRVLPNHVEVADLLTSGGQRLPLGVGGPRLAPLWSESGHLLVIGASGAGKSTAIASAITAIEAMGREQARMVILDVRRAHLGRANPDMVAAYAASTSAVDEAVSALITTLRGRLPGADVTPQQLAQRSWWEGPELYLVIDDLELVPEDTLRELATLFPHARDIGLHVVAARKFGGVSRAMFGSFLSSLKDLLPDVVILDGTRDEGALFGVRPVPQPPGRGLLVQSGEARGLVQVAAPYPEGGTL</sequence>
<dbReference type="GO" id="GO:0003677">
    <property type="term" value="F:DNA binding"/>
    <property type="evidence" value="ECO:0007669"/>
    <property type="project" value="InterPro"/>
</dbReference>
<evidence type="ECO:0000256" key="3">
    <source>
        <dbReference type="ARBA" id="ARBA00022692"/>
    </source>
</evidence>
<dbReference type="SMART" id="SM00382">
    <property type="entry name" value="AAA"/>
    <property type="match status" value="3"/>
</dbReference>
<keyword evidence="7 11" id="KW-1133">Transmembrane helix</keyword>
<name>A0AAW5HQV8_9CORY</name>
<dbReference type="InterPro" id="IPR050206">
    <property type="entry name" value="FtsK/SpoIIIE/SftA"/>
</dbReference>
<keyword evidence="8 11" id="KW-0472">Membrane</keyword>
<evidence type="ECO:0000256" key="5">
    <source>
        <dbReference type="ARBA" id="ARBA00022741"/>
    </source>
</evidence>
<keyword evidence="4" id="KW-0677">Repeat</keyword>
<feature type="transmembrane region" description="Helical" evidence="11">
    <location>
        <begin position="74"/>
        <end position="92"/>
    </location>
</feature>
<keyword evidence="6 9" id="KW-0067">ATP-binding</keyword>
<evidence type="ECO:0000256" key="4">
    <source>
        <dbReference type="ARBA" id="ARBA00022737"/>
    </source>
</evidence>
<dbReference type="InterPro" id="IPR027417">
    <property type="entry name" value="P-loop_NTPase"/>
</dbReference>
<feature type="binding site" evidence="9">
    <location>
        <begin position="1018"/>
        <end position="1025"/>
    </location>
    <ligand>
        <name>ATP</name>
        <dbReference type="ChEBI" id="CHEBI:30616"/>
    </ligand>
</feature>
<dbReference type="SUPFAM" id="SSF52540">
    <property type="entry name" value="P-loop containing nucleoside triphosphate hydrolases"/>
    <property type="match status" value="3"/>
</dbReference>
<feature type="binding site" evidence="9">
    <location>
        <begin position="773"/>
        <end position="780"/>
    </location>
    <ligand>
        <name>ATP</name>
        <dbReference type="ChEBI" id="CHEBI:30616"/>
    </ligand>
</feature>
<dbReference type="InterPro" id="IPR023837">
    <property type="entry name" value="EccCb-like_Actinobacteria"/>
</dbReference>
<keyword evidence="3 11" id="KW-0812">Transmembrane</keyword>
<dbReference type="AlphaFoldDB" id="A0AAW5HQV8"/>
<dbReference type="Gene3D" id="3.40.50.300">
    <property type="entry name" value="P-loop containing nucleotide triphosphate hydrolases"/>
    <property type="match status" value="3"/>
</dbReference>
<keyword evidence="5 9" id="KW-0547">Nucleotide-binding</keyword>
<dbReference type="NCBIfam" id="TIGR03925">
    <property type="entry name" value="T7SS_EccC_b"/>
    <property type="match status" value="1"/>
</dbReference>
<evidence type="ECO:0000313" key="14">
    <source>
        <dbReference type="Proteomes" id="UP001205920"/>
    </source>
</evidence>
<evidence type="ECO:0000256" key="6">
    <source>
        <dbReference type="ARBA" id="ARBA00022840"/>
    </source>
</evidence>
<keyword evidence="14" id="KW-1185">Reference proteome</keyword>
<reference evidence="13 14" key="1">
    <citation type="submission" date="2021-01" db="EMBL/GenBank/DDBJ databases">
        <title>Identification and Characterization of Corynebacterium sp.</title>
        <authorList>
            <person name="Luo Q."/>
            <person name="Qu P."/>
            <person name="Chen Q."/>
        </authorList>
    </citation>
    <scope>NUCLEOTIDE SEQUENCE [LARGE SCALE GENOMIC DNA]</scope>
    <source>
        <strain evidence="13 14">MC-18</strain>
    </source>
</reference>
<evidence type="ECO:0000313" key="13">
    <source>
        <dbReference type="EMBL" id="MCO6393859.1"/>
    </source>
</evidence>
<evidence type="ECO:0000256" key="11">
    <source>
        <dbReference type="SAM" id="Phobius"/>
    </source>
</evidence>
<evidence type="ECO:0000256" key="8">
    <source>
        <dbReference type="ARBA" id="ARBA00023136"/>
    </source>
</evidence>
<dbReference type="Pfam" id="PF01580">
    <property type="entry name" value="FtsK_SpoIIIE"/>
    <property type="match status" value="2"/>
</dbReference>
<gene>
    <name evidence="13" type="primary">eccCa</name>
    <name evidence="13" type="ORF">JMN37_02490</name>
</gene>
<dbReference type="InterPro" id="IPR002543">
    <property type="entry name" value="FtsK_dom"/>
</dbReference>
<dbReference type="RefSeq" id="WP_071572868.1">
    <property type="nucleotide sequence ID" value="NZ_JAEUWV010000002.1"/>
</dbReference>
<evidence type="ECO:0000256" key="10">
    <source>
        <dbReference type="SAM" id="MobiDB-lite"/>
    </source>
</evidence>
<accession>A0AAW5HQV8</accession>
<dbReference type="GO" id="GO:0005886">
    <property type="term" value="C:plasma membrane"/>
    <property type="evidence" value="ECO:0007669"/>
    <property type="project" value="UniProtKB-SubCell"/>
</dbReference>
<feature type="region of interest" description="Disordered" evidence="10">
    <location>
        <begin position="1"/>
        <end position="36"/>
    </location>
</feature>
<dbReference type="NCBIfam" id="TIGR03924">
    <property type="entry name" value="T7SS_EccC_a"/>
    <property type="match status" value="1"/>
</dbReference>
<dbReference type="PANTHER" id="PTHR22683:SF1">
    <property type="entry name" value="TYPE VII SECRETION SYSTEM PROTEIN ESSC"/>
    <property type="match status" value="1"/>
</dbReference>
<feature type="domain" description="FtsK" evidence="12">
    <location>
        <begin position="412"/>
        <end position="612"/>
    </location>
</feature>